<keyword evidence="1" id="KW-0521">NADP</keyword>
<reference evidence="5" key="2">
    <citation type="journal article" date="2018" name="Nat. Commun.">
        <title>Extreme sensitivity to ultraviolet light in the fungal pathogen causing white-nose syndrome of bats.</title>
        <authorList>
            <person name="Palmer J.M."/>
            <person name="Drees K.P."/>
            <person name="Foster J.T."/>
            <person name="Lindner D.L."/>
        </authorList>
    </citation>
    <scope>NUCLEOTIDE SEQUENCE [LARGE SCALE GENOMIC DNA]</scope>
    <source>
        <strain evidence="5">UAMH 10579</strain>
    </source>
</reference>
<dbReference type="GeneID" id="28841370"/>
<dbReference type="InterPro" id="IPR008030">
    <property type="entry name" value="NmrA-like"/>
</dbReference>
<keyword evidence="2" id="KW-0560">Oxidoreductase</keyword>
<evidence type="ECO:0000256" key="1">
    <source>
        <dbReference type="ARBA" id="ARBA00022857"/>
    </source>
</evidence>
<gene>
    <name evidence="4" type="ORF">VE01_07984</name>
</gene>
<dbReference type="InterPro" id="IPR051609">
    <property type="entry name" value="NmrA/Isoflavone_reductase-like"/>
</dbReference>
<name>A0A1B8GFM2_9PEZI</name>
<dbReference type="SUPFAM" id="SSF51735">
    <property type="entry name" value="NAD(P)-binding Rossmann-fold domains"/>
    <property type="match status" value="1"/>
</dbReference>
<evidence type="ECO:0000313" key="4">
    <source>
        <dbReference type="EMBL" id="OBT94639.1"/>
    </source>
</evidence>
<keyword evidence="5" id="KW-1185">Reference proteome</keyword>
<dbReference type="AlphaFoldDB" id="A0A1B8GFM2"/>
<protein>
    <recommendedName>
        <fullName evidence="3">NmrA-like domain-containing protein</fullName>
    </recommendedName>
</protein>
<dbReference type="Gene3D" id="3.40.50.720">
    <property type="entry name" value="NAD(P)-binding Rossmann-like Domain"/>
    <property type="match status" value="1"/>
</dbReference>
<dbReference type="CDD" id="cd05259">
    <property type="entry name" value="PCBER_SDR_a"/>
    <property type="match status" value="1"/>
</dbReference>
<dbReference type="InterPro" id="IPR045312">
    <property type="entry name" value="PCBER-like"/>
</dbReference>
<accession>A0A1B8GFM2</accession>
<dbReference type="Pfam" id="PF05368">
    <property type="entry name" value="NmrA"/>
    <property type="match status" value="1"/>
</dbReference>
<evidence type="ECO:0000256" key="2">
    <source>
        <dbReference type="ARBA" id="ARBA00023002"/>
    </source>
</evidence>
<dbReference type="RefSeq" id="XP_018128372.1">
    <property type="nucleotide sequence ID" value="XM_018277412.2"/>
</dbReference>
<dbReference type="Gene3D" id="3.90.25.10">
    <property type="entry name" value="UDP-galactose 4-epimerase, domain 1"/>
    <property type="match status" value="1"/>
</dbReference>
<reference evidence="4 5" key="1">
    <citation type="submission" date="2016-03" db="EMBL/GenBank/DDBJ databases">
        <title>Comparative genomics of Pseudogymnoascus destructans, the fungus causing white-nose syndrome of bats.</title>
        <authorList>
            <person name="Palmer J.M."/>
            <person name="Drees K.P."/>
            <person name="Foster J.T."/>
            <person name="Lindner D.L."/>
        </authorList>
    </citation>
    <scope>NUCLEOTIDE SEQUENCE [LARGE SCALE GENOMIC DNA]</scope>
    <source>
        <strain evidence="4 5">UAMH 10579</strain>
    </source>
</reference>
<dbReference type="STRING" id="342668.A0A1B8GFM2"/>
<feature type="domain" description="NmrA-like" evidence="3">
    <location>
        <begin position="9"/>
        <end position="156"/>
    </location>
</feature>
<dbReference type="PANTHER" id="PTHR47706:SF7">
    <property type="entry name" value="CIPA-LIKE, PUTATIVE (AFU_ORTHOLOGUE AFUA_1G01630)-RELATED"/>
    <property type="match status" value="1"/>
</dbReference>
<evidence type="ECO:0000259" key="3">
    <source>
        <dbReference type="Pfam" id="PF05368"/>
    </source>
</evidence>
<dbReference type="InterPro" id="IPR036291">
    <property type="entry name" value="NAD(P)-bd_dom_sf"/>
</dbReference>
<dbReference type="EMBL" id="KV460242">
    <property type="protein sequence ID" value="OBT94639.1"/>
    <property type="molecule type" value="Genomic_DNA"/>
</dbReference>
<organism evidence="4 5">
    <name type="scientific">Pseudogymnoascus verrucosus</name>
    <dbReference type="NCBI Taxonomy" id="342668"/>
    <lineage>
        <taxon>Eukaryota</taxon>
        <taxon>Fungi</taxon>
        <taxon>Dikarya</taxon>
        <taxon>Ascomycota</taxon>
        <taxon>Pezizomycotina</taxon>
        <taxon>Leotiomycetes</taxon>
        <taxon>Thelebolales</taxon>
        <taxon>Thelebolaceae</taxon>
        <taxon>Pseudogymnoascus</taxon>
    </lineage>
</organism>
<sequence>MVSGNRLRNVAIVGAGGNSGRGITEYLLKTGKHIVSAITRLDSTTPLPKGVKVTKVDYNNHQSLVDGFQGQDVLVITLHQFVTPDIQSKLIKAAGDAGVPWVLPNEWSPDTANEDLSRDVSVFRSKREAAEEIAKLGKSSYIAINTGFWYEMCLANPLAFGFDFEKQSVSFYDDGETLVSMSTFAQVGRAVAALLSLPVQPEGDETRCLEHFRNRNVYVSSFTISQKDILGSVLRVTGTNTPDWTVTKVSSGERYQTGLDEMRGGNMAGFPKMMFSRVFYPDDSGNYEKIRGTSNQLLRLPKESLDEATETVIKLIKAVK</sequence>
<dbReference type="Proteomes" id="UP000091956">
    <property type="component" value="Unassembled WGS sequence"/>
</dbReference>
<dbReference type="GO" id="GO:0016491">
    <property type="term" value="F:oxidoreductase activity"/>
    <property type="evidence" value="ECO:0007669"/>
    <property type="project" value="UniProtKB-KW"/>
</dbReference>
<evidence type="ECO:0000313" key="5">
    <source>
        <dbReference type="Proteomes" id="UP000091956"/>
    </source>
</evidence>
<proteinExistence type="predicted"/>
<dbReference type="PANTHER" id="PTHR47706">
    <property type="entry name" value="NMRA-LIKE FAMILY PROTEIN"/>
    <property type="match status" value="1"/>
</dbReference>